<feature type="transmembrane region" description="Helical" evidence="9">
    <location>
        <begin position="89"/>
        <end position="108"/>
    </location>
</feature>
<sequence>MYIILTLTVFAIALSTLLTSLPLSFAKKSLMSREKLSPFECGFDPYKKARTPFSLRFFMITILFLVFDVELTLLMPLGVLTKHSDPSTIMFAAAFLVLIILAGLLHEWNQGALAWST</sequence>
<keyword evidence="9" id="KW-1278">Translocase</keyword>
<evidence type="ECO:0000256" key="1">
    <source>
        <dbReference type="ARBA" id="ARBA00004370"/>
    </source>
</evidence>
<dbReference type="PANTHER" id="PTHR11058:SF9">
    <property type="entry name" value="NADH-UBIQUINONE OXIDOREDUCTASE CHAIN 3"/>
    <property type="match status" value="1"/>
</dbReference>
<dbReference type="GO" id="GO:0030964">
    <property type="term" value="C:NADH dehydrogenase complex"/>
    <property type="evidence" value="ECO:0007669"/>
    <property type="project" value="TreeGrafter"/>
</dbReference>
<dbReference type="PANTHER" id="PTHR11058">
    <property type="entry name" value="NADH-UBIQUINONE OXIDOREDUCTASE CHAIN 3"/>
    <property type="match status" value="1"/>
</dbReference>
<name>A0A1L5BWC3_9CRUS</name>
<gene>
    <name evidence="10" type="primary">ND3</name>
</gene>
<comment type="catalytic activity">
    <reaction evidence="8 9">
        <text>a ubiquinone + NADH + 5 H(+)(in) = a ubiquinol + NAD(+) + 4 H(+)(out)</text>
        <dbReference type="Rhea" id="RHEA:29091"/>
        <dbReference type="Rhea" id="RHEA-COMP:9565"/>
        <dbReference type="Rhea" id="RHEA-COMP:9566"/>
        <dbReference type="ChEBI" id="CHEBI:15378"/>
        <dbReference type="ChEBI" id="CHEBI:16389"/>
        <dbReference type="ChEBI" id="CHEBI:17976"/>
        <dbReference type="ChEBI" id="CHEBI:57540"/>
        <dbReference type="ChEBI" id="CHEBI:57945"/>
        <dbReference type="EC" id="7.1.1.2"/>
    </reaction>
</comment>
<dbReference type="InterPro" id="IPR000440">
    <property type="entry name" value="NADH_UbQ/plastoQ_OxRdtase_su3"/>
</dbReference>
<evidence type="ECO:0000256" key="7">
    <source>
        <dbReference type="ARBA" id="ARBA00023136"/>
    </source>
</evidence>
<keyword evidence="9" id="KW-0520">NAD</keyword>
<dbReference type="SMR" id="A0A1L5BWC3"/>
<dbReference type="Gene3D" id="1.20.58.1610">
    <property type="entry name" value="NADH:ubiquinone/plastoquinone oxidoreductase, chain 3"/>
    <property type="match status" value="1"/>
</dbReference>
<dbReference type="EC" id="7.1.1.2" evidence="9"/>
<protein>
    <recommendedName>
        <fullName evidence="3 9">NADH-ubiquinone oxidoreductase chain 3</fullName>
        <ecNumber evidence="9">7.1.1.2</ecNumber>
    </recommendedName>
</protein>
<evidence type="ECO:0000256" key="2">
    <source>
        <dbReference type="ARBA" id="ARBA00008472"/>
    </source>
</evidence>
<keyword evidence="9" id="KW-0830">Ubiquinone</keyword>
<dbReference type="GO" id="GO:0008137">
    <property type="term" value="F:NADH dehydrogenase (ubiquinone) activity"/>
    <property type="evidence" value="ECO:0007669"/>
    <property type="project" value="UniProtKB-UniRule"/>
</dbReference>
<keyword evidence="6 9" id="KW-1133">Transmembrane helix</keyword>
<dbReference type="InterPro" id="IPR038430">
    <property type="entry name" value="NDAH_ubi_oxred_su3_sf"/>
</dbReference>
<keyword evidence="9" id="KW-0249">Electron transport</keyword>
<evidence type="ECO:0000256" key="6">
    <source>
        <dbReference type="ARBA" id="ARBA00022989"/>
    </source>
</evidence>
<evidence type="ECO:0000256" key="3">
    <source>
        <dbReference type="ARBA" id="ARBA00021007"/>
    </source>
</evidence>
<evidence type="ECO:0000313" key="10">
    <source>
        <dbReference type="EMBL" id="APL97251.1"/>
    </source>
</evidence>
<evidence type="ECO:0000256" key="5">
    <source>
        <dbReference type="ARBA" id="ARBA00022692"/>
    </source>
</evidence>
<proteinExistence type="inferred from homology"/>
<reference evidence="10" key="1">
    <citation type="journal article" date="2016" name="BMC Genomics">
        <title>Evolution of mitochondrial genomes in Baikalian amphipods.</title>
        <authorList>
            <person name="Romanova E.V."/>
            <person name="Aleoshin V.V."/>
            <person name="Kamaltynov R.M."/>
            <person name="Mikhailov K.V."/>
            <person name="Logacheva M.D."/>
            <person name="Sirotinina E.A."/>
            <person name="Gornov A.Y."/>
            <person name="Anikin A.S."/>
            <person name="Sherbakov D.Y."/>
        </authorList>
    </citation>
    <scope>NUCLEOTIDE SEQUENCE</scope>
</reference>
<geneLocation type="mitochondrion" evidence="10"/>
<evidence type="ECO:0000256" key="9">
    <source>
        <dbReference type="RuleBase" id="RU003640"/>
    </source>
</evidence>
<dbReference type="Pfam" id="PF00507">
    <property type="entry name" value="Oxidored_q4"/>
    <property type="match status" value="1"/>
</dbReference>
<evidence type="ECO:0000256" key="4">
    <source>
        <dbReference type="ARBA" id="ARBA00022448"/>
    </source>
</evidence>
<dbReference type="EMBL" id="KX341967">
    <property type="protein sequence ID" value="APL97251.1"/>
    <property type="molecule type" value="Genomic_DNA"/>
</dbReference>
<accession>A0A1L5BWC3</accession>
<dbReference type="GO" id="GO:0031966">
    <property type="term" value="C:mitochondrial membrane"/>
    <property type="evidence" value="ECO:0007669"/>
    <property type="project" value="UniProtKB-SubCell"/>
</dbReference>
<comment type="function">
    <text evidence="9">Core subunit of the mitochondrial membrane respiratory chain NADH dehydrogenase (Complex I) which catalyzes electron transfer from NADH through the respiratory chain, using ubiquinone as an electron acceptor. Essential for the catalytic activity of complex I.</text>
</comment>
<feature type="transmembrane region" description="Helical" evidence="9">
    <location>
        <begin position="53"/>
        <end position="77"/>
    </location>
</feature>
<dbReference type="AlphaFoldDB" id="A0A1L5BWC3"/>
<keyword evidence="9 10" id="KW-0496">Mitochondrion</keyword>
<keyword evidence="4 9" id="KW-0813">Transport</keyword>
<evidence type="ECO:0000256" key="8">
    <source>
        <dbReference type="ARBA" id="ARBA00049551"/>
    </source>
</evidence>
<keyword evidence="5 9" id="KW-0812">Transmembrane</keyword>
<organism evidence="10">
    <name type="scientific">Linevichella vortex</name>
    <dbReference type="NCBI Taxonomy" id="686705"/>
    <lineage>
        <taxon>Eukaryota</taxon>
        <taxon>Metazoa</taxon>
        <taxon>Ecdysozoa</taxon>
        <taxon>Arthropoda</taxon>
        <taxon>Crustacea</taxon>
        <taxon>Multicrustacea</taxon>
        <taxon>Malacostraca</taxon>
        <taxon>Eumalacostraca</taxon>
        <taxon>Peracarida</taxon>
        <taxon>Amphipoda</taxon>
        <taxon>Senticaudata</taxon>
        <taxon>Gammarida</taxon>
        <taxon>Gammaridira</taxon>
        <taxon>Gammaroidea</taxon>
        <taxon>Micruropodidae</taxon>
        <taxon>Micruropodinae</taxon>
        <taxon>Linevichella</taxon>
    </lineage>
</organism>
<keyword evidence="9" id="KW-0679">Respiratory chain</keyword>
<comment type="similarity">
    <text evidence="2 9">Belongs to the complex I subunit 3 family.</text>
</comment>
<comment type="subcellular location">
    <subcellularLocation>
        <location evidence="1">Membrane</location>
    </subcellularLocation>
    <subcellularLocation>
        <location evidence="9">Mitochondrion membrane</location>
        <topology evidence="9">Multi-pass membrane protein</topology>
    </subcellularLocation>
</comment>
<keyword evidence="7 9" id="KW-0472">Membrane</keyword>